<dbReference type="RefSeq" id="WP_069588306.1">
    <property type="nucleotide sequence ID" value="NZ_CP017019.1"/>
</dbReference>
<dbReference type="Proteomes" id="UP000322283">
    <property type="component" value="Unassembled WGS sequence"/>
</dbReference>
<sequence>MSPFLFRRIAAGVVWCLLILSLLFSVRASVFAARAYNTLAVKAYTPDEASLRESVAETARQFAVEWATWLGDPDEYAKRLSAFLSDPSAAPLPQGVQRAVAASAVSTRQDGPDVWRVDVVVHVERLVKLPQTDAYSVPPALRAADTSASEPQPQAAQGQPQQQAEVSVWRAAVIQVEIPVRTAGGKAAVAGLPAIIPVSRGQGKAAAPQGFGDSAPDNLAAFVNQFLDLYYSGGNVQNFVADGSGVSPLGGWKLQNVDQIQVDDKNNPTKALVECEVTAPGTQTVKQRIVLDLTVSGGRFLVKGLKAAMGLEQ</sequence>
<keyword evidence="5" id="KW-1185">Reference proteome</keyword>
<gene>
    <name evidence="2" type="ORF">Maut_00624</name>
    <name evidence="3" type="ORF">MTAT_26100</name>
</gene>
<evidence type="ECO:0000313" key="2">
    <source>
        <dbReference type="EMBL" id="AOQ23087.1"/>
    </source>
</evidence>
<dbReference type="Proteomes" id="UP000094598">
    <property type="component" value="Chromosome"/>
</dbReference>
<feature type="region of interest" description="Disordered" evidence="1">
    <location>
        <begin position="142"/>
        <end position="163"/>
    </location>
</feature>
<dbReference type="Gene3D" id="3.10.450.540">
    <property type="match status" value="2"/>
</dbReference>
<accession>A0AAC9MU05</accession>
<dbReference type="AlphaFoldDB" id="A0AAC9MU05"/>
<evidence type="ECO:0000256" key="1">
    <source>
        <dbReference type="SAM" id="MobiDB-lite"/>
    </source>
</evidence>
<proteinExistence type="predicted"/>
<dbReference type="EMBL" id="CP017019">
    <property type="protein sequence ID" value="AOQ23087.1"/>
    <property type="molecule type" value="Genomic_DNA"/>
</dbReference>
<protein>
    <submittedName>
        <fullName evidence="2">Conjugative transposon protein TcpC</fullName>
    </submittedName>
</protein>
<dbReference type="InterPro" id="IPR024735">
    <property type="entry name" value="TcpC"/>
</dbReference>
<evidence type="ECO:0000313" key="5">
    <source>
        <dbReference type="Proteomes" id="UP000322283"/>
    </source>
</evidence>
<reference evidence="2 4" key="1">
    <citation type="submission" date="2016-08" db="EMBL/GenBank/DDBJ databases">
        <title>Moorella thermoacetica DSM 103132.</title>
        <authorList>
            <person name="Jendresen C.B."/>
            <person name="Redl S.M."/>
            <person name="Jensen T.O."/>
            <person name="Nielsen A.T."/>
        </authorList>
    </citation>
    <scope>NUCLEOTIDE SEQUENCE [LARGE SCALE GENOMIC DNA]</scope>
    <source>
        <strain evidence="2 4">DSM 103132</strain>
    </source>
</reference>
<dbReference type="EMBL" id="VCDX01000013">
    <property type="protein sequence ID" value="TYL08946.1"/>
    <property type="molecule type" value="Genomic_DNA"/>
</dbReference>
<feature type="compositionally biased region" description="Low complexity" evidence="1">
    <location>
        <begin position="151"/>
        <end position="163"/>
    </location>
</feature>
<evidence type="ECO:0000313" key="3">
    <source>
        <dbReference type="EMBL" id="TYL08946.1"/>
    </source>
</evidence>
<reference evidence="3 5" key="2">
    <citation type="submission" date="2019-05" db="EMBL/GenBank/DDBJ databases">
        <title>Genome sequence of Moorella thermoacetica ATCC 33924.</title>
        <authorList>
            <person name="Poehlein A."/>
            <person name="Bengelsdorf F.R."/>
            <person name="Duerre P."/>
            <person name="Daniel R."/>
        </authorList>
    </citation>
    <scope>NUCLEOTIDE SEQUENCE [LARGE SCALE GENOMIC DNA]</scope>
    <source>
        <strain evidence="3 5">ATCC 33924</strain>
    </source>
</reference>
<name>A0AAC9MU05_NEOTH</name>
<dbReference type="Pfam" id="PF12642">
    <property type="entry name" value="TpcC"/>
    <property type="match status" value="1"/>
</dbReference>
<organism evidence="2 4">
    <name type="scientific">Neomoorella thermoacetica</name>
    <name type="common">Clostridium thermoaceticum</name>
    <dbReference type="NCBI Taxonomy" id="1525"/>
    <lineage>
        <taxon>Bacteria</taxon>
        <taxon>Bacillati</taxon>
        <taxon>Bacillota</taxon>
        <taxon>Clostridia</taxon>
        <taxon>Neomoorellales</taxon>
        <taxon>Neomoorellaceae</taxon>
        <taxon>Neomoorella</taxon>
    </lineage>
</organism>
<evidence type="ECO:0000313" key="4">
    <source>
        <dbReference type="Proteomes" id="UP000094598"/>
    </source>
</evidence>